<dbReference type="OrthoDB" id="7875019at2"/>
<dbReference type="EMBL" id="QKZQ01000011">
    <property type="protein sequence ID" value="PZX41213.1"/>
    <property type="molecule type" value="Genomic_DNA"/>
</dbReference>
<gene>
    <name evidence="1" type="ORF">LY56_02416</name>
</gene>
<keyword evidence="2" id="KW-1185">Reference proteome</keyword>
<evidence type="ECO:0000313" key="2">
    <source>
        <dbReference type="Proteomes" id="UP000249364"/>
    </source>
</evidence>
<name>A0A2W7Q025_9RHOB</name>
<dbReference type="Proteomes" id="UP000249364">
    <property type="component" value="Unassembled WGS sequence"/>
</dbReference>
<comment type="caution">
    <text evidence="1">The sequence shown here is derived from an EMBL/GenBank/DDBJ whole genome shotgun (WGS) entry which is preliminary data.</text>
</comment>
<accession>A0A2W7Q025</accession>
<reference evidence="1 2" key="1">
    <citation type="submission" date="2018-06" db="EMBL/GenBank/DDBJ databases">
        <title>Genomic Encyclopedia of Archaeal and Bacterial Type Strains, Phase II (KMG-II): from individual species to whole genera.</title>
        <authorList>
            <person name="Goeker M."/>
        </authorList>
    </citation>
    <scope>NUCLEOTIDE SEQUENCE [LARGE SCALE GENOMIC DNA]</scope>
    <source>
        <strain evidence="1 2">DSM 13087</strain>
    </source>
</reference>
<dbReference type="AlphaFoldDB" id="A0A2W7Q025"/>
<proteinExistence type="predicted"/>
<dbReference type="RefSeq" id="WP_071467972.1">
    <property type="nucleotide sequence ID" value="NZ_MEHT01000001.1"/>
</dbReference>
<sequence length="83" mass="8997">MAYHSKDGQEFVGVRASRTGKKQIVYDACAGKRIVLTIKNNSVTSHAIDAVLREGIGAQRVLTGVLKALDKRNIAFELPQADS</sequence>
<protein>
    <submittedName>
        <fullName evidence="1">Uncharacterized protein</fullName>
    </submittedName>
</protein>
<evidence type="ECO:0000313" key="1">
    <source>
        <dbReference type="EMBL" id="PZX41213.1"/>
    </source>
</evidence>
<organism evidence="1 2">
    <name type="scientific">Roseinatronobacter thiooxidans</name>
    <dbReference type="NCBI Taxonomy" id="121821"/>
    <lineage>
        <taxon>Bacteria</taxon>
        <taxon>Pseudomonadati</taxon>
        <taxon>Pseudomonadota</taxon>
        <taxon>Alphaproteobacteria</taxon>
        <taxon>Rhodobacterales</taxon>
        <taxon>Paracoccaceae</taxon>
        <taxon>Roseinatronobacter</taxon>
    </lineage>
</organism>